<feature type="region of interest" description="Disordered" evidence="7">
    <location>
        <begin position="353"/>
        <end position="393"/>
    </location>
</feature>
<evidence type="ECO:0000256" key="7">
    <source>
        <dbReference type="SAM" id="MobiDB-lite"/>
    </source>
</evidence>
<organism evidence="9 10">
    <name type="scientific">Rhipicephalus microplus</name>
    <name type="common">Cattle tick</name>
    <name type="synonym">Boophilus microplus</name>
    <dbReference type="NCBI Taxonomy" id="6941"/>
    <lineage>
        <taxon>Eukaryota</taxon>
        <taxon>Metazoa</taxon>
        <taxon>Ecdysozoa</taxon>
        <taxon>Arthropoda</taxon>
        <taxon>Chelicerata</taxon>
        <taxon>Arachnida</taxon>
        <taxon>Acari</taxon>
        <taxon>Parasitiformes</taxon>
        <taxon>Ixodida</taxon>
        <taxon>Ixodoidea</taxon>
        <taxon>Ixodidae</taxon>
        <taxon>Rhipicephalinae</taxon>
        <taxon>Rhipicephalus</taxon>
        <taxon>Boophilus</taxon>
    </lineage>
</organism>
<dbReference type="SUPFAM" id="SSF57716">
    <property type="entry name" value="Glucocorticoid receptor-like (DNA-binding domain)"/>
    <property type="match status" value="1"/>
</dbReference>
<dbReference type="PANTHER" id="PTHR46927">
    <property type="entry name" value="AGAP005574-PA"/>
    <property type="match status" value="1"/>
</dbReference>
<evidence type="ECO:0000313" key="10">
    <source>
        <dbReference type="Proteomes" id="UP000821866"/>
    </source>
</evidence>
<feature type="region of interest" description="Disordered" evidence="7">
    <location>
        <begin position="108"/>
        <end position="140"/>
    </location>
</feature>
<protein>
    <recommendedName>
        <fullName evidence="8">THAP-type domain-containing protein</fullName>
    </recommendedName>
</protein>
<keyword evidence="1" id="KW-0479">Metal-binding</keyword>
<evidence type="ECO:0000256" key="4">
    <source>
        <dbReference type="ARBA" id="ARBA00023125"/>
    </source>
</evidence>
<dbReference type="SMART" id="SM00692">
    <property type="entry name" value="DM3"/>
    <property type="match status" value="1"/>
</dbReference>
<dbReference type="PANTHER" id="PTHR46927:SF3">
    <property type="entry name" value="THAP-TYPE DOMAIN-CONTAINING PROTEIN"/>
    <property type="match status" value="1"/>
</dbReference>
<feature type="domain" description="THAP-type" evidence="8">
    <location>
        <begin position="1"/>
        <end position="85"/>
    </location>
</feature>
<evidence type="ECO:0000256" key="2">
    <source>
        <dbReference type="ARBA" id="ARBA00022771"/>
    </source>
</evidence>
<evidence type="ECO:0000313" key="9">
    <source>
        <dbReference type="EMBL" id="KAH8023811.1"/>
    </source>
</evidence>
<dbReference type="PROSITE" id="PS50950">
    <property type="entry name" value="ZF_THAP"/>
    <property type="match status" value="1"/>
</dbReference>
<dbReference type="Pfam" id="PF05485">
    <property type="entry name" value="THAP"/>
    <property type="match status" value="1"/>
</dbReference>
<evidence type="ECO:0000256" key="1">
    <source>
        <dbReference type="ARBA" id="ARBA00022723"/>
    </source>
</evidence>
<keyword evidence="10" id="KW-1185">Reference proteome</keyword>
<reference evidence="9" key="1">
    <citation type="journal article" date="2020" name="Cell">
        <title>Large-Scale Comparative Analyses of Tick Genomes Elucidate Their Genetic Diversity and Vector Capacities.</title>
        <authorList>
            <consortium name="Tick Genome and Microbiome Consortium (TIGMIC)"/>
            <person name="Jia N."/>
            <person name="Wang J."/>
            <person name="Shi W."/>
            <person name="Du L."/>
            <person name="Sun Y."/>
            <person name="Zhan W."/>
            <person name="Jiang J.F."/>
            <person name="Wang Q."/>
            <person name="Zhang B."/>
            <person name="Ji P."/>
            <person name="Bell-Sakyi L."/>
            <person name="Cui X.M."/>
            <person name="Yuan T.T."/>
            <person name="Jiang B.G."/>
            <person name="Yang W.F."/>
            <person name="Lam T.T."/>
            <person name="Chang Q.C."/>
            <person name="Ding S.J."/>
            <person name="Wang X.J."/>
            <person name="Zhu J.G."/>
            <person name="Ruan X.D."/>
            <person name="Zhao L."/>
            <person name="Wei J.T."/>
            <person name="Ye R.Z."/>
            <person name="Que T.C."/>
            <person name="Du C.H."/>
            <person name="Zhou Y.H."/>
            <person name="Cheng J.X."/>
            <person name="Dai P.F."/>
            <person name="Guo W.B."/>
            <person name="Han X.H."/>
            <person name="Huang E.J."/>
            <person name="Li L.F."/>
            <person name="Wei W."/>
            <person name="Gao Y.C."/>
            <person name="Liu J.Z."/>
            <person name="Shao H.Z."/>
            <person name="Wang X."/>
            <person name="Wang C.C."/>
            <person name="Yang T.C."/>
            <person name="Huo Q.B."/>
            <person name="Li W."/>
            <person name="Chen H.Y."/>
            <person name="Chen S.E."/>
            <person name="Zhou L.G."/>
            <person name="Ni X.B."/>
            <person name="Tian J.H."/>
            <person name="Sheng Y."/>
            <person name="Liu T."/>
            <person name="Pan Y.S."/>
            <person name="Xia L.Y."/>
            <person name="Li J."/>
            <person name="Zhao F."/>
            <person name="Cao W.C."/>
        </authorList>
    </citation>
    <scope>NUCLEOTIDE SEQUENCE</scope>
    <source>
        <strain evidence="9">Rmic-2018</strain>
    </source>
</reference>
<keyword evidence="3" id="KW-0862">Zinc</keyword>
<accession>A0A9J6DP59</accession>
<feature type="compositionally biased region" description="Polar residues" evidence="7">
    <location>
        <begin position="353"/>
        <end position="368"/>
    </location>
</feature>
<comment type="caution">
    <text evidence="9">The sequence shown here is derived from an EMBL/GenBank/DDBJ whole genome shotgun (WGS) entry which is preliminary data.</text>
</comment>
<feature type="compositionally biased region" description="Low complexity" evidence="7">
    <location>
        <begin position="369"/>
        <end position="386"/>
    </location>
</feature>
<dbReference type="InterPro" id="IPR052224">
    <property type="entry name" value="THAP_domain_protein"/>
</dbReference>
<dbReference type="GO" id="GO:0003677">
    <property type="term" value="F:DNA binding"/>
    <property type="evidence" value="ECO:0007669"/>
    <property type="project" value="UniProtKB-UniRule"/>
</dbReference>
<feature type="coiled-coil region" evidence="6">
    <location>
        <begin position="634"/>
        <end position="668"/>
    </location>
</feature>
<dbReference type="EMBL" id="JABSTU010000008">
    <property type="protein sequence ID" value="KAH8023811.1"/>
    <property type="molecule type" value="Genomic_DNA"/>
</dbReference>
<dbReference type="SMART" id="SM00980">
    <property type="entry name" value="THAP"/>
    <property type="match status" value="1"/>
</dbReference>
<keyword evidence="2 5" id="KW-0863">Zinc-finger</keyword>
<evidence type="ECO:0000256" key="3">
    <source>
        <dbReference type="ARBA" id="ARBA00022833"/>
    </source>
</evidence>
<feature type="compositionally biased region" description="Basic residues" evidence="7">
    <location>
        <begin position="518"/>
        <end position="534"/>
    </location>
</feature>
<reference evidence="9" key="2">
    <citation type="submission" date="2021-09" db="EMBL/GenBank/DDBJ databases">
        <authorList>
            <person name="Jia N."/>
            <person name="Wang J."/>
            <person name="Shi W."/>
            <person name="Du L."/>
            <person name="Sun Y."/>
            <person name="Zhan W."/>
            <person name="Jiang J."/>
            <person name="Wang Q."/>
            <person name="Zhang B."/>
            <person name="Ji P."/>
            <person name="Sakyi L.B."/>
            <person name="Cui X."/>
            <person name="Yuan T."/>
            <person name="Jiang B."/>
            <person name="Yang W."/>
            <person name="Lam T.T.-Y."/>
            <person name="Chang Q."/>
            <person name="Ding S."/>
            <person name="Wang X."/>
            <person name="Zhu J."/>
            <person name="Ruan X."/>
            <person name="Zhao L."/>
            <person name="Wei J."/>
            <person name="Que T."/>
            <person name="Du C."/>
            <person name="Cheng J."/>
            <person name="Dai P."/>
            <person name="Han X."/>
            <person name="Huang E."/>
            <person name="Gao Y."/>
            <person name="Liu J."/>
            <person name="Shao H."/>
            <person name="Ye R."/>
            <person name="Li L."/>
            <person name="Wei W."/>
            <person name="Wang X."/>
            <person name="Wang C."/>
            <person name="Huo Q."/>
            <person name="Li W."/>
            <person name="Guo W."/>
            <person name="Chen H."/>
            <person name="Chen S."/>
            <person name="Zhou L."/>
            <person name="Zhou L."/>
            <person name="Ni X."/>
            <person name="Tian J."/>
            <person name="Zhou Y."/>
            <person name="Sheng Y."/>
            <person name="Liu T."/>
            <person name="Pan Y."/>
            <person name="Xia L."/>
            <person name="Li J."/>
            <person name="Zhao F."/>
            <person name="Cao W."/>
        </authorList>
    </citation>
    <scope>NUCLEOTIDE SEQUENCE</scope>
    <source>
        <strain evidence="9">Rmic-2018</strain>
        <tissue evidence="9">Larvae</tissue>
    </source>
</reference>
<dbReference type="AlphaFoldDB" id="A0A9J6DP59"/>
<dbReference type="GO" id="GO:0008270">
    <property type="term" value="F:zinc ion binding"/>
    <property type="evidence" value="ECO:0007669"/>
    <property type="project" value="UniProtKB-KW"/>
</dbReference>
<dbReference type="Proteomes" id="UP000821866">
    <property type="component" value="Chromosome 6"/>
</dbReference>
<dbReference type="VEuPathDB" id="VectorBase:LOC119172121"/>
<evidence type="ECO:0000259" key="8">
    <source>
        <dbReference type="PROSITE" id="PS50950"/>
    </source>
</evidence>
<sequence length="680" mass="73402">MVQCCVPFCKSTPGPSNNYSFHEFPVTKIRVEWLRRIARKANGTSNKPWCPSDRSKVCSLHFREEDFRRDLKIRRLLPNAVPSIFPGYPPEMQLARRLSPQKGDALKLLETSSATEESVARPQRGRKRKRLTSGSLTDNTQVTVEVSGTVAGNTMTTTSLTATKEKLKRACAPEPKARCRAGHRNLADSSDLVQELPAVSATAGQHNQSFSSTLTPASCLQNLVMNNSTSNLVIYSMQSLQKSPSMLSANSAEAATNSCATERPLVSSMQLENEEGTVTATCIEASIVTALDPVSETTVAAVKVVEDAASNSKTLVPSSINAAAISCSQSSSTMDSQVPCLVSPQAGMVLSLNPSSSEMVPQGESSQLEPSAPSSEAVVVSVSTPPTRAPQGLAAEPGSRILMLTNSSTATTASCKRKLVAVAPSGIKPEAVKELLLSSGRLSNTVVSGSANPLTSRSINASESNVATSCALRTTLGMVKAVRPKTPRHIVKVGRVVNKRESSSNVPRVVEQVDCPNKPRHTVTPHLTSTRRSKSPSQLLIFDSPVTTSQLSRGSSSNVRCVVEEVDYSGKLRHTVSPHSASAHRSKSLSQLLIPDCPVTASQPEVCEKLPTRRTVGSQTLLNRPRLRHLCQRLKTLQRKCLRLETHKQHLQQELSTARLEAKRAQTIVKELRLTQFQAR</sequence>
<dbReference type="InterPro" id="IPR006612">
    <property type="entry name" value="THAP_Znf"/>
</dbReference>
<name>A0A9J6DP59_RHIMP</name>
<evidence type="ECO:0000256" key="5">
    <source>
        <dbReference type="PROSITE-ProRule" id="PRU00309"/>
    </source>
</evidence>
<keyword evidence="6" id="KW-0175">Coiled coil</keyword>
<feature type="region of interest" description="Disordered" evidence="7">
    <location>
        <begin position="516"/>
        <end position="536"/>
    </location>
</feature>
<gene>
    <name evidence="9" type="ORF">HPB51_018030</name>
</gene>
<keyword evidence="4 5" id="KW-0238">DNA-binding</keyword>
<evidence type="ECO:0000256" key="6">
    <source>
        <dbReference type="SAM" id="Coils"/>
    </source>
</evidence>
<proteinExistence type="predicted"/>